<protein>
    <recommendedName>
        <fullName evidence="2">DUF2383 domain-containing protein</fullName>
    </recommendedName>
</protein>
<accession>A0A9W6NG83</accession>
<evidence type="ECO:0000259" key="2">
    <source>
        <dbReference type="Pfam" id="PF09537"/>
    </source>
</evidence>
<evidence type="ECO:0000313" key="3">
    <source>
        <dbReference type="EMBL" id="GLK89592.1"/>
    </source>
</evidence>
<dbReference type="SUPFAM" id="SSF47240">
    <property type="entry name" value="Ferritin-like"/>
    <property type="match status" value="1"/>
</dbReference>
<feature type="compositionally biased region" description="Basic and acidic residues" evidence="1">
    <location>
        <begin position="129"/>
        <end position="142"/>
    </location>
</feature>
<gene>
    <name evidence="3" type="ORF">GCM10017655_26540</name>
</gene>
<evidence type="ECO:0000313" key="4">
    <source>
        <dbReference type="Proteomes" id="UP001143328"/>
    </source>
</evidence>
<dbReference type="NCBIfam" id="TIGR02284">
    <property type="entry name" value="PA2169 family four-helix-bundle protein"/>
    <property type="match status" value="1"/>
</dbReference>
<organism evidence="3 4">
    <name type="scientific">Pseudomonas turukhanskensis</name>
    <dbReference type="NCBI Taxonomy" id="1806536"/>
    <lineage>
        <taxon>Bacteria</taxon>
        <taxon>Pseudomonadati</taxon>
        <taxon>Pseudomonadota</taxon>
        <taxon>Gammaproteobacteria</taxon>
        <taxon>Pseudomonadales</taxon>
        <taxon>Pseudomonadaceae</taxon>
        <taxon>Pseudomonas</taxon>
    </lineage>
</organism>
<sequence>MNMDNKDTISLLNNLIETSKDGQKGFRECADDLKNPELKGLFTQRSAECAAAASELQQLVRSLGGDPETSSSAAGTLHRGWVNLKSVLTGHSEEAILNECERGEDVALKHYKEALEKDLPSNVRSILEKQRQGVQRNHDQVKALRNMARAS</sequence>
<feature type="region of interest" description="Disordered" evidence="1">
    <location>
        <begin position="129"/>
        <end position="151"/>
    </location>
</feature>
<dbReference type="InterPro" id="IPR011971">
    <property type="entry name" value="CHP02284"/>
</dbReference>
<dbReference type="AlphaFoldDB" id="A0A9W6NG83"/>
<dbReference type="InterPro" id="IPR012347">
    <property type="entry name" value="Ferritin-like"/>
</dbReference>
<keyword evidence="4" id="KW-1185">Reference proteome</keyword>
<dbReference type="Gene3D" id="1.20.1260.10">
    <property type="match status" value="1"/>
</dbReference>
<dbReference type="InterPro" id="IPR009078">
    <property type="entry name" value="Ferritin-like_SF"/>
</dbReference>
<reference evidence="3" key="2">
    <citation type="submission" date="2023-01" db="EMBL/GenBank/DDBJ databases">
        <authorList>
            <person name="Sun Q."/>
            <person name="Evtushenko L."/>
        </authorList>
    </citation>
    <scope>NUCLEOTIDE SEQUENCE</scope>
    <source>
        <strain evidence="3">VKM B-2935</strain>
    </source>
</reference>
<proteinExistence type="predicted"/>
<dbReference type="Proteomes" id="UP001143328">
    <property type="component" value="Unassembled WGS sequence"/>
</dbReference>
<dbReference type="PIRSF" id="PIRSF029477">
    <property type="entry name" value="UCP029477"/>
    <property type="match status" value="1"/>
</dbReference>
<reference evidence="3" key="1">
    <citation type="journal article" date="2014" name="Int. J. Syst. Evol. Microbiol.">
        <title>Complete genome sequence of Corynebacterium casei LMG S-19264T (=DSM 44701T), isolated from a smear-ripened cheese.</title>
        <authorList>
            <consortium name="US DOE Joint Genome Institute (JGI-PGF)"/>
            <person name="Walter F."/>
            <person name="Albersmeier A."/>
            <person name="Kalinowski J."/>
            <person name="Ruckert C."/>
        </authorList>
    </citation>
    <scope>NUCLEOTIDE SEQUENCE</scope>
    <source>
        <strain evidence="3">VKM B-2935</strain>
    </source>
</reference>
<dbReference type="InterPro" id="IPR016920">
    <property type="entry name" value="UCP029477"/>
</dbReference>
<dbReference type="Pfam" id="PF09537">
    <property type="entry name" value="DUF2383"/>
    <property type="match status" value="1"/>
</dbReference>
<dbReference type="EMBL" id="BSFN01000006">
    <property type="protein sequence ID" value="GLK89592.1"/>
    <property type="molecule type" value="Genomic_DNA"/>
</dbReference>
<name>A0A9W6NG83_9PSED</name>
<comment type="caution">
    <text evidence="3">The sequence shown here is derived from an EMBL/GenBank/DDBJ whole genome shotgun (WGS) entry which is preliminary data.</text>
</comment>
<dbReference type="InterPro" id="IPR019052">
    <property type="entry name" value="DUF2383"/>
</dbReference>
<feature type="domain" description="DUF2383" evidence="2">
    <location>
        <begin position="7"/>
        <end position="117"/>
    </location>
</feature>
<evidence type="ECO:0000256" key="1">
    <source>
        <dbReference type="SAM" id="MobiDB-lite"/>
    </source>
</evidence>